<dbReference type="AlphaFoldDB" id="E2C5C7"/>
<evidence type="ECO:0000313" key="2">
    <source>
        <dbReference type="Proteomes" id="UP000008237"/>
    </source>
</evidence>
<protein>
    <submittedName>
        <fullName evidence="1">Uncharacterized protein</fullName>
    </submittedName>
</protein>
<sequence>MPLGFVPAEPISEHDRRGAAHNVRRAGHAGTGEQLEGMAALGMCGHDGGSRVIQCGSSQQQQPGTAVDTAAGAFYIPIALLTQPLLG</sequence>
<organism evidence="2">
    <name type="scientific">Harpegnathos saltator</name>
    <name type="common">Jerdon's jumping ant</name>
    <dbReference type="NCBI Taxonomy" id="610380"/>
    <lineage>
        <taxon>Eukaryota</taxon>
        <taxon>Metazoa</taxon>
        <taxon>Ecdysozoa</taxon>
        <taxon>Arthropoda</taxon>
        <taxon>Hexapoda</taxon>
        <taxon>Insecta</taxon>
        <taxon>Pterygota</taxon>
        <taxon>Neoptera</taxon>
        <taxon>Endopterygota</taxon>
        <taxon>Hymenoptera</taxon>
        <taxon>Apocrita</taxon>
        <taxon>Aculeata</taxon>
        <taxon>Formicoidea</taxon>
        <taxon>Formicidae</taxon>
        <taxon>Ponerinae</taxon>
        <taxon>Ponerini</taxon>
        <taxon>Harpegnathos</taxon>
    </lineage>
</organism>
<dbReference type="EMBL" id="GL452770">
    <property type="protein sequence ID" value="EFN76860.1"/>
    <property type="molecule type" value="Genomic_DNA"/>
</dbReference>
<keyword evidence="2" id="KW-1185">Reference proteome</keyword>
<evidence type="ECO:0000313" key="1">
    <source>
        <dbReference type="EMBL" id="EFN76860.1"/>
    </source>
</evidence>
<name>E2C5C7_HARSA</name>
<proteinExistence type="predicted"/>
<reference evidence="1 2" key="1">
    <citation type="journal article" date="2010" name="Science">
        <title>Genomic comparison of the ants Camponotus floridanus and Harpegnathos saltator.</title>
        <authorList>
            <person name="Bonasio R."/>
            <person name="Zhang G."/>
            <person name="Ye C."/>
            <person name="Mutti N.S."/>
            <person name="Fang X."/>
            <person name="Qin N."/>
            <person name="Donahue G."/>
            <person name="Yang P."/>
            <person name="Li Q."/>
            <person name="Li C."/>
            <person name="Zhang P."/>
            <person name="Huang Z."/>
            <person name="Berger S.L."/>
            <person name="Reinberg D."/>
            <person name="Wang J."/>
            <person name="Liebig J."/>
        </authorList>
    </citation>
    <scope>NUCLEOTIDE SEQUENCE [LARGE SCALE GENOMIC DNA]</scope>
    <source>
        <strain evidence="1 2">R22 G/1</strain>
    </source>
</reference>
<accession>E2C5C7</accession>
<dbReference type="Proteomes" id="UP000008237">
    <property type="component" value="Unassembled WGS sequence"/>
</dbReference>
<dbReference type="InParanoid" id="E2C5C7"/>
<gene>
    <name evidence="1" type="ORF">EAI_16508</name>
</gene>